<name>A0A0P0UVV0_9CAUD</name>
<dbReference type="Proteomes" id="UP000223044">
    <property type="component" value="Segment"/>
</dbReference>
<protein>
    <submittedName>
        <fullName evidence="7">Structural protein</fullName>
    </submittedName>
</protein>
<dbReference type="GO" id="GO:0098996">
    <property type="term" value="P:symbiont entry into host cell via disruption of host cell glycocalyx"/>
    <property type="evidence" value="ECO:0007669"/>
    <property type="project" value="UniProtKB-KW"/>
</dbReference>
<dbReference type="EMBL" id="LC063634">
    <property type="protein sequence ID" value="BAS69569.1"/>
    <property type="molecule type" value="Genomic_DNA"/>
</dbReference>
<dbReference type="Gene3D" id="2.160.20.10">
    <property type="entry name" value="Single-stranded right-handed beta-helix, Pectin lyase-like"/>
    <property type="match status" value="1"/>
</dbReference>
<keyword evidence="2" id="KW-1235">Degradation of host cell envelope components during virus entry</keyword>
<evidence type="ECO:0000313" key="8">
    <source>
        <dbReference type="Proteomes" id="UP000223044"/>
    </source>
</evidence>
<keyword evidence="8" id="KW-1185">Reference proteome</keyword>
<accession>A0A0P0UVV0</accession>
<dbReference type="GeneID" id="54975697"/>
<evidence type="ECO:0000256" key="3">
    <source>
        <dbReference type="ARBA" id="ARBA00022732"/>
    </source>
</evidence>
<reference evidence="7 8" key="1">
    <citation type="journal article" date="2016" name="Genome Announc.">
        <title>Genome Sequence of Pectobacterium carotovorum Phage PPWS1, Isolated from Japanese Horseradish [Eutrema japonicum (Miq.) Koidz] Showing Soft-Rot Symptoms.</title>
        <authorList>
            <person name="Hirata H."/>
            <person name="Kashihara M."/>
            <person name="Horiike T."/>
            <person name="Suzuki T."/>
            <person name="Dohra H."/>
            <person name="Netsu O."/>
            <person name="Tsuyumu S."/>
        </authorList>
    </citation>
    <scope>NUCLEOTIDE SEQUENCE [LARGE SCALE GENOMIC DNA]</scope>
</reference>
<evidence type="ECO:0000256" key="6">
    <source>
        <dbReference type="ARBA" id="ARBA00035731"/>
    </source>
</evidence>
<dbReference type="InterPro" id="IPR012334">
    <property type="entry name" value="Pectin_lyas_fold"/>
</dbReference>
<organism evidence="7 8">
    <name type="scientific">Pectobacterium phage PPWS1</name>
    <dbReference type="NCBI Taxonomy" id="1685500"/>
    <lineage>
        <taxon>Viruses</taxon>
        <taxon>Duplodnaviria</taxon>
        <taxon>Heunggongvirae</taxon>
        <taxon>Uroviricota</taxon>
        <taxon>Caudoviricetes</taxon>
        <taxon>Autographivirales</taxon>
        <taxon>Autoscriptoviridae</taxon>
        <taxon>Corkvirinae</taxon>
        <taxon>Kotilavirus</taxon>
        <taxon>Kotilavirus PPWS1</taxon>
    </lineage>
</organism>
<keyword evidence="3" id="KW-1227">Viral tail protein</keyword>
<dbReference type="InterPro" id="IPR011050">
    <property type="entry name" value="Pectin_lyase_fold/virulence"/>
</dbReference>
<evidence type="ECO:0000256" key="4">
    <source>
        <dbReference type="ARBA" id="ARBA00022844"/>
    </source>
</evidence>
<dbReference type="SUPFAM" id="SSF51126">
    <property type="entry name" value="Pectin lyase-like"/>
    <property type="match status" value="1"/>
</dbReference>
<evidence type="ECO:0000256" key="2">
    <source>
        <dbReference type="ARBA" id="ARBA00022717"/>
    </source>
</evidence>
<keyword evidence="6" id="KW-1238">Degradation of host capsule during virus entry</keyword>
<dbReference type="GO" id="GO:0098994">
    <property type="term" value="P:symbiont entry into host cell via disruption of host cell envelope"/>
    <property type="evidence" value="ECO:0007669"/>
    <property type="project" value="UniProtKB-KW"/>
</dbReference>
<sequence length="516" mass="54857">MSLIKLVDVSADTVSLEQGGVAQDALTYLTPEMFGAVGDGVSDDTAAVQATIDKLKTMASSTQIIGNGDYAISDSLRVHGFGSGCRMYLRSLRAASTWPSYSNWKAAKPLISIGGVGSMVGLNIECEYINGGNRADWINIVAQGCGGSHFHAERLVNVVCGVVPKDVTWPTASNKVTGGYWHDSRGTAFLLQRGTSGSSPIVEGWVFDINFIAGFDNGGIILRNGGQYANIRGQFDFNGRYLSECTVSSSVSDLTRGATITNGVDTAEVIAFYEHPLGSYKVLLAEGHDVSADGSLFSTSDTLTAEGSAWSSTIMGIQVPSVSNWYPDIIHDFTGSPFGKCIIVSPYCGGLVGGLLHSSVFLFGNSTVATTNGVNGAQWVHSGSDLSLRDVAYDNYALTFSANYMAPYRHLYMRNYRVYGSEVVVSLPRYAVTDIRTIQFSGDGTITSTEEVYRVTVSGALSGISGEALVYVNTAGIYLVNNTVTGVTLSTSGSTLQAAQGSQVSLLTMFNFQRIL</sequence>
<evidence type="ECO:0000256" key="1">
    <source>
        <dbReference type="ARBA" id="ARBA00004328"/>
    </source>
</evidence>
<comment type="subcellular location">
    <subcellularLocation>
        <location evidence="1">Virion</location>
    </subcellularLocation>
</comment>
<dbReference type="GO" id="GO:0098015">
    <property type="term" value="C:virus tail"/>
    <property type="evidence" value="ECO:0007669"/>
    <property type="project" value="UniProtKB-KW"/>
</dbReference>
<proteinExistence type="predicted"/>
<keyword evidence="4" id="KW-0946">Virion</keyword>
<keyword evidence="5" id="KW-1160">Virus entry into host cell</keyword>
<evidence type="ECO:0000256" key="5">
    <source>
        <dbReference type="ARBA" id="ARBA00023296"/>
    </source>
</evidence>
<dbReference type="RefSeq" id="YP_009785684.1">
    <property type="nucleotide sequence ID" value="NC_047758.1"/>
</dbReference>
<dbReference type="KEGG" id="vg:54975697"/>
<evidence type="ECO:0000313" key="7">
    <source>
        <dbReference type="EMBL" id="BAS69569.1"/>
    </source>
</evidence>